<dbReference type="OrthoDB" id="3207947at2"/>
<protein>
    <submittedName>
        <fullName evidence="4">Nucleotide exchange factor GrpE</fullName>
    </submittedName>
</protein>
<dbReference type="GO" id="GO:0006457">
    <property type="term" value="P:protein folding"/>
    <property type="evidence" value="ECO:0007669"/>
    <property type="project" value="InterPro"/>
</dbReference>
<evidence type="ECO:0000256" key="2">
    <source>
        <dbReference type="SAM" id="Coils"/>
    </source>
</evidence>
<feature type="coiled-coil region" evidence="2">
    <location>
        <begin position="64"/>
        <end position="133"/>
    </location>
</feature>
<dbReference type="Gene3D" id="2.30.22.10">
    <property type="entry name" value="Head domain of nucleotide exchange factor GrpE"/>
    <property type="match status" value="1"/>
</dbReference>
<dbReference type="Pfam" id="PF01025">
    <property type="entry name" value="GrpE"/>
    <property type="match status" value="1"/>
</dbReference>
<evidence type="ECO:0000256" key="3">
    <source>
        <dbReference type="SAM" id="MobiDB-lite"/>
    </source>
</evidence>
<comment type="caution">
    <text evidence="4">The sequence shown here is derived from an EMBL/GenBank/DDBJ whole genome shotgun (WGS) entry which is preliminary data.</text>
</comment>
<keyword evidence="1" id="KW-0143">Chaperone</keyword>
<feature type="compositionally biased region" description="Basic and acidic residues" evidence="3">
    <location>
        <begin position="1"/>
        <end position="11"/>
    </location>
</feature>
<name>A0A4U6QEF3_9ACTN</name>
<dbReference type="EMBL" id="SZZH01000003">
    <property type="protein sequence ID" value="TKV58366.1"/>
    <property type="molecule type" value="Genomic_DNA"/>
</dbReference>
<evidence type="ECO:0000256" key="1">
    <source>
        <dbReference type="ARBA" id="ARBA00023186"/>
    </source>
</evidence>
<feature type="region of interest" description="Disordered" evidence="3">
    <location>
        <begin position="1"/>
        <end position="58"/>
    </location>
</feature>
<organism evidence="4 5">
    <name type="scientific">Nakamurella flava</name>
    <dbReference type="NCBI Taxonomy" id="2576308"/>
    <lineage>
        <taxon>Bacteria</taxon>
        <taxon>Bacillati</taxon>
        <taxon>Actinomycetota</taxon>
        <taxon>Actinomycetes</taxon>
        <taxon>Nakamurellales</taxon>
        <taxon>Nakamurellaceae</taxon>
        <taxon>Nakamurella</taxon>
    </lineage>
</organism>
<dbReference type="GO" id="GO:0051087">
    <property type="term" value="F:protein-folding chaperone binding"/>
    <property type="evidence" value="ECO:0007669"/>
    <property type="project" value="InterPro"/>
</dbReference>
<proteinExistence type="predicted"/>
<feature type="compositionally biased region" description="Low complexity" evidence="3">
    <location>
        <begin position="33"/>
        <end position="44"/>
    </location>
</feature>
<dbReference type="Proteomes" id="UP000306985">
    <property type="component" value="Unassembled WGS sequence"/>
</dbReference>
<accession>A0A4U6QEF3</accession>
<dbReference type="GO" id="GO:0042803">
    <property type="term" value="F:protein homodimerization activity"/>
    <property type="evidence" value="ECO:0007669"/>
    <property type="project" value="InterPro"/>
</dbReference>
<keyword evidence="2" id="KW-0175">Coiled coil</keyword>
<dbReference type="InterPro" id="IPR000740">
    <property type="entry name" value="GrpE"/>
</dbReference>
<keyword evidence="5" id="KW-1185">Reference proteome</keyword>
<evidence type="ECO:0000313" key="5">
    <source>
        <dbReference type="Proteomes" id="UP000306985"/>
    </source>
</evidence>
<evidence type="ECO:0000313" key="4">
    <source>
        <dbReference type="EMBL" id="TKV58366.1"/>
    </source>
</evidence>
<dbReference type="SUPFAM" id="SSF51064">
    <property type="entry name" value="Head domain of nucleotide exchange factor GrpE"/>
    <property type="match status" value="1"/>
</dbReference>
<dbReference type="Gene3D" id="1.20.5.340">
    <property type="match status" value="1"/>
</dbReference>
<dbReference type="InterPro" id="IPR009012">
    <property type="entry name" value="GrpE_head"/>
</dbReference>
<gene>
    <name evidence="4" type="primary">grpE</name>
    <name evidence="4" type="ORF">FDO65_12395</name>
</gene>
<reference evidence="4 5" key="1">
    <citation type="submission" date="2019-05" db="EMBL/GenBank/DDBJ databases">
        <title>Nakamurella sp. N5BH11, whole genome shotgun sequence.</title>
        <authorList>
            <person name="Tuo L."/>
        </authorList>
    </citation>
    <scope>NUCLEOTIDE SEQUENCE [LARGE SCALE GENOMIC DNA]</scope>
    <source>
        <strain evidence="4 5">N5BH11</strain>
    </source>
</reference>
<dbReference type="GO" id="GO:0000774">
    <property type="term" value="F:adenyl-nucleotide exchange factor activity"/>
    <property type="evidence" value="ECO:0007669"/>
    <property type="project" value="InterPro"/>
</dbReference>
<sequence length="307" mass="32429">MVTAVEQDRPIPEQADPPSSVPDTPTPPPPSAVEPAPVEPVSEALSKPDTTPDGPDRDALATQVERAGDRAAAAETQADLARSETVATTERVAALEARIAEADVRSTTVERRLADADEEIERLTARLAEAVDGAAAQRSAVAALHQDVTTLQEAGRRTATDIARAVEQHTTAALVDGQQRLHQASVTLAGLAQSLADAARSVPTELTAESARTLFETFAVDVDLLLQQLGHEALGVAAGDPFDPRRHRAVRRVATDDPAADRTVARVLRDGYRTPATDRVLLFADVEVHRTTPTTDPAAPGQEGTPS</sequence>
<dbReference type="AlphaFoldDB" id="A0A4U6QEF3"/>
<dbReference type="SUPFAM" id="SSF57997">
    <property type="entry name" value="Tropomyosin"/>
    <property type="match status" value="1"/>
</dbReference>